<dbReference type="Proteomes" id="UP001198862">
    <property type="component" value="Unassembled WGS sequence"/>
</dbReference>
<organism evidence="1 2">
    <name type="scientific">Reyranella aquatilis</name>
    <dbReference type="NCBI Taxonomy" id="2035356"/>
    <lineage>
        <taxon>Bacteria</taxon>
        <taxon>Pseudomonadati</taxon>
        <taxon>Pseudomonadota</taxon>
        <taxon>Alphaproteobacteria</taxon>
        <taxon>Hyphomicrobiales</taxon>
        <taxon>Reyranellaceae</taxon>
        <taxon>Reyranella</taxon>
    </lineage>
</organism>
<dbReference type="RefSeq" id="WP_230553115.1">
    <property type="nucleotide sequence ID" value="NZ_JAJISD010000011.1"/>
</dbReference>
<gene>
    <name evidence="1" type="ORF">LJ725_22140</name>
</gene>
<sequence>MEFLSGRVQKNVPRSRETMVKNLRGNHVPAFKAKVALAAIPAEVTLAQLAENFDRHLYEMKT</sequence>
<proteinExistence type="predicted"/>
<protein>
    <submittedName>
        <fullName evidence="1">Uncharacterized protein</fullName>
    </submittedName>
</protein>
<dbReference type="EMBL" id="JAJISD010000011">
    <property type="protein sequence ID" value="MCC8431685.1"/>
    <property type="molecule type" value="Genomic_DNA"/>
</dbReference>
<evidence type="ECO:0000313" key="1">
    <source>
        <dbReference type="EMBL" id="MCC8431685.1"/>
    </source>
</evidence>
<reference evidence="1 2" key="1">
    <citation type="submission" date="2021-11" db="EMBL/GenBank/DDBJ databases">
        <authorList>
            <person name="Lee D.-H."/>
            <person name="Kim S.-B."/>
        </authorList>
    </citation>
    <scope>NUCLEOTIDE SEQUENCE [LARGE SCALE GENOMIC DNA]</scope>
    <source>
        <strain evidence="1 2">KCTC 52223</strain>
    </source>
</reference>
<comment type="caution">
    <text evidence="1">The sequence shown here is derived from an EMBL/GenBank/DDBJ whole genome shotgun (WGS) entry which is preliminary data.</text>
</comment>
<evidence type="ECO:0000313" key="2">
    <source>
        <dbReference type="Proteomes" id="UP001198862"/>
    </source>
</evidence>
<keyword evidence="2" id="KW-1185">Reference proteome</keyword>
<name>A0ABS8L059_9HYPH</name>
<accession>A0ABS8L059</accession>